<evidence type="ECO:0000313" key="3">
    <source>
        <dbReference type="Proteomes" id="UP000053593"/>
    </source>
</evidence>
<dbReference type="GO" id="GO:0008194">
    <property type="term" value="F:UDP-glycosyltransferase activity"/>
    <property type="evidence" value="ECO:0007669"/>
    <property type="project" value="InterPro"/>
</dbReference>
<dbReference type="AlphaFoldDB" id="A0A0D0CGM8"/>
<name>A0A0D0CGM8_9AGAR</name>
<keyword evidence="1 2" id="KW-0808">Transferase</keyword>
<dbReference type="OrthoDB" id="5835829at2759"/>
<dbReference type="HOGENOM" id="CLU_001724_12_0_1"/>
<dbReference type="Gene3D" id="3.40.50.2000">
    <property type="entry name" value="Glycogen Phosphorylase B"/>
    <property type="match status" value="1"/>
</dbReference>
<dbReference type="SUPFAM" id="SSF53756">
    <property type="entry name" value="UDP-Glycosyltransferase/glycogen phosphorylase"/>
    <property type="match status" value="1"/>
</dbReference>
<sequence>MGKTWYDIGPLSIDKVDAKNVKSDSDKEVVKFLDRVQEEFGEKSLVYISFGTLFFPINPERIWAVFEELIDSKTPFLFAHSSQFAVVPDDIKEKIAKSGLGMEMEWSPQEIILSHPATGWFITHGGWNGIREALIYRVPLIFWPYQADQPYNATLMSRNHKASFELLTVRTGENGMRLPYRYKDAPTPPSFTPEGVKAELRTILEQSRGEEGALIRKNFNIMADAMARTWNEGGPAKIDFEALLERYV</sequence>
<dbReference type="Pfam" id="PF00201">
    <property type="entry name" value="UDPGT"/>
    <property type="match status" value="1"/>
</dbReference>
<dbReference type="CDD" id="cd03784">
    <property type="entry name" value="GT1_Gtf-like"/>
    <property type="match status" value="1"/>
</dbReference>
<accession>A0A0D0CGM8</accession>
<dbReference type="PANTHER" id="PTHR48045">
    <property type="entry name" value="UDP-GLYCOSYLTRANSFERASE 72B1"/>
    <property type="match status" value="1"/>
</dbReference>
<dbReference type="PANTHER" id="PTHR48045:SF34">
    <property type="entry name" value="ISOFLAVONE 7-O-GLUCOSYLTRANSFERASE 1-LIKE"/>
    <property type="match status" value="1"/>
</dbReference>
<dbReference type="EMBL" id="KN834770">
    <property type="protein sequence ID" value="KIK61794.1"/>
    <property type="molecule type" value="Genomic_DNA"/>
</dbReference>
<reference evidence="2 3" key="1">
    <citation type="submission" date="2014-04" db="EMBL/GenBank/DDBJ databases">
        <title>Evolutionary Origins and Diversification of the Mycorrhizal Mutualists.</title>
        <authorList>
            <consortium name="DOE Joint Genome Institute"/>
            <consortium name="Mycorrhizal Genomics Consortium"/>
            <person name="Kohler A."/>
            <person name="Kuo A."/>
            <person name="Nagy L.G."/>
            <person name="Floudas D."/>
            <person name="Copeland A."/>
            <person name="Barry K.W."/>
            <person name="Cichocki N."/>
            <person name="Veneault-Fourrey C."/>
            <person name="LaButti K."/>
            <person name="Lindquist E.A."/>
            <person name="Lipzen A."/>
            <person name="Lundell T."/>
            <person name="Morin E."/>
            <person name="Murat C."/>
            <person name="Riley R."/>
            <person name="Ohm R."/>
            <person name="Sun H."/>
            <person name="Tunlid A."/>
            <person name="Henrissat B."/>
            <person name="Grigoriev I.V."/>
            <person name="Hibbett D.S."/>
            <person name="Martin F."/>
        </authorList>
    </citation>
    <scope>NUCLEOTIDE SEQUENCE [LARGE SCALE GENOMIC DNA]</scope>
    <source>
        <strain evidence="2 3">FD-317 M1</strain>
    </source>
</reference>
<evidence type="ECO:0000313" key="2">
    <source>
        <dbReference type="EMBL" id="KIK61794.1"/>
    </source>
</evidence>
<gene>
    <name evidence="2" type="ORF">GYMLUDRAFT_165699</name>
</gene>
<organism evidence="2 3">
    <name type="scientific">Collybiopsis luxurians FD-317 M1</name>
    <dbReference type="NCBI Taxonomy" id="944289"/>
    <lineage>
        <taxon>Eukaryota</taxon>
        <taxon>Fungi</taxon>
        <taxon>Dikarya</taxon>
        <taxon>Basidiomycota</taxon>
        <taxon>Agaricomycotina</taxon>
        <taxon>Agaricomycetes</taxon>
        <taxon>Agaricomycetidae</taxon>
        <taxon>Agaricales</taxon>
        <taxon>Marasmiineae</taxon>
        <taxon>Omphalotaceae</taxon>
        <taxon>Collybiopsis</taxon>
        <taxon>Collybiopsis luxurians</taxon>
    </lineage>
</organism>
<dbReference type="Proteomes" id="UP000053593">
    <property type="component" value="Unassembled WGS sequence"/>
</dbReference>
<proteinExistence type="predicted"/>
<keyword evidence="3" id="KW-1185">Reference proteome</keyword>
<evidence type="ECO:0000256" key="1">
    <source>
        <dbReference type="ARBA" id="ARBA00022679"/>
    </source>
</evidence>
<protein>
    <submittedName>
        <fullName evidence="2">Glycosyltransferase family 1 protein</fullName>
    </submittedName>
</protein>
<dbReference type="InterPro" id="IPR002213">
    <property type="entry name" value="UDP_glucos_trans"/>
</dbReference>